<evidence type="ECO:0000313" key="3">
    <source>
        <dbReference type="Proteomes" id="UP001597197"/>
    </source>
</evidence>
<dbReference type="EMBL" id="JBHUFD010000006">
    <property type="protein sequence ID" value="MFD1874278.1"/>
    <property type="molecule type" value="Genomic_DNA"/>
</dbReference>
<protein>
    <recommendedName>
        <fullName evidence="4">Holin</fullName>
    </recommendedName>
</protein>
<keyword evidence="3" id="KW-1185">Reference proteome</keyword>
<evidence type="ECO:0008006" key="4">
    <source>
        <dbReference type="Google" id="ProtNLM"/>
    </source>
</evidence>
<feature type="region of interest" description="Disordered" evidence="1">
    <location>
        <begin position="182"/>
        <end position="205"/>
    </location>
</feature>
<comment type="caution">
    <text evidence="2">The sequence shown here is derived from an EMBL/GenBank/DDBJ whole genome shotgun (WGS) entry which is preliminary data.</text>
</comment>
<dbReference type="Proteomes" id="UP001597197">
    <property type="component" value="Unassembled WGS sequence"/>
</dbReference>
<dbReference type="RefSeq" id="WP_382315934.1">
    <property type="nucleotide sequence ID" value="NZ_JBHUFD010000006.1"/>
</dbReference>
<organism evidence="2 3">
    <name type="scientific">Hymenobacter bucti</name>
    <dbReference type="NCBI Taxonomy" id="1844114"/>
    <lineage>
        <taxon>Bacteria</taxon>
        <taxon>Pseudomonadati</taxon>
        <taxon>Bacteroidota</taxon>
        <taxon>Cytophagia</taxon>
        <taxon>Cytophagales</taxon>
        <taxon>Hymenobacteraceae</taxon>
        <taxon>Hymenobacter</taxon>
    </lineage>
</organism>
<accession>A0ABW4QXE8</accession>
<evidence type="ECO:0000313" key="2">
    <source>
        <dbReference type="EMBL" id="MFD1874278.1"/>
    </source>
</evidence>
<evidence type="ECO:0000256" key="1">
    <source>
        <dbReference type="SAM" id="MobiDB-lite"/>
    </source>
</evidence>
<proteinExistence type="predicted"/>
<name>A0ABW4QXE8_9BACT</name>
<reference evidence="3" key="1">
    <citation type="journal article" date="2019" name="Int. J. Syst. Evol. Microbiol.">
        <title>The Global Catalogue of Microorganisms (GCM) 10K type strain sequencing project: providing services to taxonomists for standard genome sequencing and annotation.</title>
        <authorList>
            <consortium name="The Broad Institute Genomics Platform"/>
            <consortium name="The Broad Institute Genome Sequencing Center for Infectious Disease"/>
            <person name="Wu L."/>
            <person name="Ma J."/>
        </authorList>
    </citation>
    <scope>NUCLEOTIDE SEQUENCE [LARGE SCALE GENOMIC DNA]</scope>
    <source>
        <strain evidence="3">CGMCC 1.15795</strain>
    </source>
</reference>
<sequence length="205" mass="22425">MPFRVIFRETTKLLGFRDGSDLLSGAFGVQLYTSGALKGLAIGVAVTSLTAFCSHWIWNPPSAILLLLFLDLANGRYGYQVSKKLKGIGFQWSEFQRLGGIIMNTIIVMAIVRNAINSYSYYDWMADLVFGWLFTTKARKVVEKMIALRVQEEGAANIFKMALTWLLSSKLGPLLVDSIQAKPKPATDTPPAAGADPATDPTATS</sequence>
<gene>
    <name evidence="2" type="ORF">ACFSDX_17670</name>
</gene>